<evidence type="ECO:0000256" key="5">
    <source>
        <dbReference type="ARBA" id="ARBA00048782"/>
    </source>
</evidence>
<evidence type="ECO:0000313" key="10">
    <source>
        <dbReference type="Proteomes" id="UP001320544"/>
    </source>
</evidence>
<dbReference type="InterPro" id="IPR036509">
    <property type="entry name" value="Met_Sox_Rdtase_MsrA_sf"/>
</dbReference>
<name>A0ABM7WJP0_9ACTN</name>
<keyword evidence="1 6" id="KW-0560">Oxidoreductase</keyword>
<dbReference type="PANTHER" id="PTHR42799">
    <property type="entry name" value="MITOCHONDRIAL PEPTIDE METHIONINE SULFOXIDE REDUCTASE"/>
    <property type="match status" value="1"/>
</dbReference>
<dbReference type="Pfam" id="PF01641">
    <property type="entry name" value="SelR"/>
    <property type="match status" value="1"/>
</dbReference>
<dbReference type="HAMAP" id="MF_01401">
    <property type="entry name" value="MsrA"/>
    <property type="match status" value="1"/>
</dbReference>
<dbReference type="PROSITE" id="PS51790">
    <property type="entry name" value="MSRB"/>
    <property type="match status" value="1"/>
</dbReference>
<dbReference type="SUPFAM" id="SSF51316">
    <property type="entry name" value="Mss4-like"/>
    <property type="match status" value="1"/>
</dbReference>
<keyword evidence="10" id="KW-1185">Reference proteome</keyword>
<gene>
    <name evidence="6" type="primary">msrA</name>
    <name evidence="9" type="ORF">CE91St30_18980</name>
</gene>
<comment type="catalytic activity">
    <reaction evidence="3 6">
        <text>L-methionyl-[protein] + [thioredoxin]-disulfide + H2O = L-methionyl-(S)-S-oxide-[protein] + [thioredoxin]-dithiol</text>
        <dbReference type="Rhea" id="RHEA:14217"/>
        <dbReference type="Rhea" id="RHEA-COMP:10698"/>
        <dbReference type="Rhea" id="RHEA-COMP:10700"/>
        <dbReference type="Rhea" id="RHEA-COMP:12313"/>
        <dbReference type="Rhea" id="RHEA-COMP:12315"/>
        <dbReference type="ChEBI" id="CHEBI:15377"/>
        <dbReference type="ChEBI" id="CHEBI:16044"/>
        <dbReference type="ChEBI" id="CHEBI:29950"/>
        <dbReference type="ChEBI" id="CHEBI:44120"/>
        <dbReference type="ChEBI" id="CHEBI:50058"/>
        <dbReference type="EC" id="1.8.4.11"/>
    </reaction>
</comment>
<proteinExistence type="inferred from homology"/>
<dbReference type="Pfam" id="PF01625">
    <property type="entry name" value="PMSR"/>
    <property type="match status" value="1"/>
</dbReference>
<evidence type="ECO:0000256" key="4">
    <source>
        <dbReference type="ARBA" id="ARBA00048488"/>
    </source>
</evidence>
<dbReference type="SUPFAM" id="SSF55068">
    <property type="entry name" value="Peptide methionine sulfoxide reductase"/>
    <property type="match status" value="1"/>
</dbReference>
<organism evidence="9 10">
    <name type="scientific">Raoultibacter timonensis</name>
    <dbReference type="NCBI Taxonomy" id="1907662"/>
    <lineage>
        <taxon>Bacteria</taxon>
        <taxon>Bacillati</taxon>
        <taxon>Actinomycetota</taxon>
        <taxon>Coriobacteriia</taxon>
        <taxon>Eggerthellales</taxon>
        <taxon>Eggerthellaceae</taxon>
        <taxon>Raoultibacter</taxon>
    </lineage>
</organism>
<evidence type="ECO:0000256" key="7">
    <source>
        <dbReference type="SAM" id="MobiDB-lite"/>
    </source>
</evidence>
<dbReference type="Gene3D" id="3.30.1060.10">
    <property type="entry name" value="Peptide methionine sulphoxide reductase MsrA"/>
    <property type="match status" value="1"/>
</dbReference>
<reference evidence="9 10" key="1">
    <citation type="submission" date="2022-01" db="EMBL/GenBank/DDBJ databases">
        <title>Novel bile acid biosynthetic pathways are enriched in the microbiome of centenarians.</title>
        <authorList>
            <person name="Sato Y."/>
            <person name="Atarashi K."/>
            <person name="Plichta R.D."/>
            <person name="Arai Y."/>
            <person name="Sasajima S."/>
            <person name="Kearney M.S."/>
            <person name="Suda W."/>
            <person name="Takeshita K."/>
            <person name="Sasaki T."/>
            <person name="Okamoto S."/>
            <person name="Skelly N.A."/>
            <person name="Okamura Y."/>
            <person name="Vlamakis H."/>
            <person name="Li Y."/>
            <person name="Tanoue T."/>
            <person name="Takei H."/>
            <person name="Nittono H."/>
            <person name="Narushima S."/>
            <person name="Irie J."/>
            <person name="Itoh H."/>
            <person name="Moriya K."/>
            <person name="Sugiura Y."/>
            <person name="Suematsu M."/>
            <person name="Moritoki N."/>
            <person name="Shibata S."/>
            <person name="Littman R.D."/>
            <person name="Fischbach A.M."/>
            <person name="Uwamino Y."/>
            <person name="Inoue T."/>
            <person name="Honda A."/>
            <person name="Hattori M."/>
            <person name="Murai T."/>
            <person name="Xavier J.R."/>
            <person name="Hirose N."/>
            <person name="Honda K."/>
        </authorList>
    </citation>
    <scope>NUCLEOTIDE SEQUENCE [LARGE SCALE GENOMIC DNA]</scope>
    <source>
        <strain evidence="9 10">CE91-St30</strain>
    </source>
</reference>
<dbReference type="InterPro" id="IPR002579">
    <property type="entry name" value="Met_Sox_Rdtase_MsrB_dom"/>
</dbReference>
<evidence type="ECO:0000256" key="1">
    <source>
        <dbReference type="ARBA" id="ARBA00023002"/>
    </source>
</evidence>
<dbReference type="EC" id="1.8.4.11" evidence="6"/>
<feature type="domain" description="MsrB" evidence="8">
    <location>
        <begin position="237"/>
        <end position="360"/>
    </location>
</feature>
<comment type="catalytic activity">
    <reaction evidence="4">
        <text>L-methionyl-[protein] + [thioredoxin]-disulfide + H2O = L-methionyl-(R)-S-oxide-[protein] + [thioredoxin]-dithiol</text>
        <dbReference type="Rhea" id="RHEA:24164"/>
        <dbReference type="Rhea" id="RHEA-COMP:10698"/>
        <dbReference type="Rhea" id="RHEA-COMP:10700"/>
        <dbReference type="Rhea" id="RHEA-COMP:12313"/>
        <dbReference type="Rhea" id="RHEA-COMP:12314"/>
        <dbReference type="ChEBI" id="CHEBI:15377"/>
        <dbReference type="ChEBI" id="CHEBI:16044"/>
        <dbReference type="ChEBI" id="CHEBI:29950"/>
        <dbReference type="ChEBI" id="CHEBI:45764"/>
        <dbReference type="ChEBI" id="CHEBI:50058"/>
        <dbReference type="EC" id="1.8.4.12"/>
    </reaction>
</comment>
<comment type="similarity">
    <text evidence="6">Belongs to the MsrA Met sulfoxide reductase family.</text>
</comment>
<feature type="active site" evidence="6">
    <location>
        <position position="28"/>
    </location>
</feature>
<evidence type="ECO:0000313" key="9">
    <source>
        <dbReference type="EMBL" id="BDE96565.1"/>
    </source>
</evidence>
<accession>A0ABM7WJP0</accession>
<dbReference type="EMBL" id="AP025564">
    <property type="protein sequence ID" value="BDE96565.1"/>
    <property type="molecule type" value="Genomic_DNA"/>
</dbReference>
<dbReference type="NCBIfam" id="TIGR00401">
    <property type="entry name" value="msrA"/>
    <property type="match status" value="1"/>
</dbReference>
<dbReference type="InterPro" id="IPR011057">
    <property type="entry name" value="Mss4-like_sf"/>
</dbReference>
<evidence type="ECO:0000256" key="6">
    <source>
        <dbReference type="HAMAP-Rule" id="MF_01401"/>
    </source>
</evidence>
<dbReference type="NCBIfam" id="TIGR00357">
    <property type="entry name" value="peptide-methionine (R)-S-oxide reductase MsrB"/>
    <property type="match status" value="1"/>
</dbReference>
<dbReference type="Proteomes" id="UP001320544">
    <property type="component" value="Chromosome"/>
</dbReference>
<comment type="function">
    <text evidence="6">Has an important function as a repair enzyme for proteins that have been inactivated by oxidation. Catalyzes the reversible oxidation-reduction of methionine sulfoxide in proteins to methionine.</text>
</comment>
<dbReference type="Gene3D" id="2.170.150.20">
    <property type="entry name" value="Peptide methionine sulfoxide reductase"/>
    <property type="match status" value="1"/>
</dbReference>
<keyword evidence="2" id="KW-0511">Multifunctional enzyme</keyword>
<dbReference type="InterPro" id="IPR002569">
    <property type="entry name" value="Met_Sox_Rdtase_MsrA_dom"/>
</dbReference>
<evidence type="ECO:0000259" key="8">
    <source>
        <dbReference type="PROSITE" id="PS51790"/>
    </source>
</evidence>
<comment type="catalytic activity">
    <reaction evidence="5 6">
        <text>[thioredoxin]-disulfide + L-methionine + H2O = L-methionine (S)-S-oxide + [thioredoxin]-dithiol</text>
        <dbReference type="Rhea" id="RHEA:19993"/>
        <dbReference type="Rhea" id="RHEA-COMP:10698"/>
        <dbReference type="Rhea" id="RHEA-COMP:10700"/>
        <dbReference type="ChEBI" id="CHEBI:15377"/>
        <dbReference type="ChEBI" id="CHEBI:29950"/>
        <dbReference type="ChEBI" id="CHEBI:50058"/>
        <dbReference type="ChEBI" id="CHEBI:57844"/>
        <dbReference type="ChEBI" id="CHEBI:58772"/>
        <dbReference type="EC" id="1.8.4.11"/>
    </reaction>
</comment>
<sequence length="390" mass="43434">MMPERSTAKTDEAQPPVDRHMIYLAGGCFWGLEAYLKRLPGVIETQVGYANGSTEYPSYRDVCTYNTGHAETVAVVYDRTVLPTAILLEAFFEAIDPTSIDRQGNDTGTQYRSGIYYVDMNDVSIIETSLRELQSRYEKPLAIETEPIDGFYPAEEYHQAYLEKNPGGYCHIDVHAADEFAKRKGLGNRTVLPPEFYAEALDDDADPAESAQVPDLADTEPSADGLIDAASYPKPADSELRRVLTPLAYRVTQESETERPHTGAYARTFDKGIYVDITTGEPLFTSIDKFESGCGWPSFTRPIAKEVVTERMDTSFNTLRTEVRSRAGDAHLGHVFPDGPEEAGGMRYCINSAALRFVPFDELDDEGYGYLKPLFDEFEAEESELHGLTA</sequence>
<feature type="region of interest" description="Disordered" evidence="7">
    <location>
        <begin position="204"/>
        <end position="232"/>
    </location>
</feature>
<evidence type="ECO:0000256" key="3">
    <source>
        <dbReference type="ARBA" id="ARBA00047806"/>
    </source>
</evidence>
<evidence type="ECO:0000256" key="2">
    <source>
        <dbReference type="ARBA" id="ARBA00023268"/>
    </source>
</evidence>
<protein>
    <recommendedName>
        <fullName evidence="6">Peptide methionine sulfoxide reductase MsrA</fullName>
        <shortName evidence="6">Protein-methionine-S-oxide reductase</shortName>
        <ecNumber evidence="6">1.8.4.11</ecNumber>
    </recommendedName>
    <alternativeName>
        <fullName evidence="6">Peptide-methionine (S)-S-oxide reductase</fullName>
        <shortName evidence="6">Peptide Met(O) reductase</shortName>
    </alternativeName>
</protein>
<dbReference type="InterPro" id="IPR050162">
    <property type="entry name" value="MsrA_MetSO_reductase"/>
</dbReference>
<dbReference type="PANTHER" id="PTHR42799:SF2">
    <property type="entry name" value="MITOCHONDRIAL PEPTIDE METHIONINE SULFOXIDE REDUCTASE"/>
    <property type="match status" value="1"/>
</dbReference>
<dbReference type="RefSeq" id="WP_244385828.1">
    <property type="nucleotide sequence ID" value="NZ_AP025564.1"/>
</dbReference>